<dbReference type="STRING" id="2017.SAMN05444320_105277"/>
<dbReference type="AlphaFoldDB" id="A0A1M5F684"/>
<evidence type="ECO:0000256" key="4">
    <source>
        <dbReference type="ARBA" id="ARBA00023136"/>
    </source>
</evidence>
<evidence type="ECO:0000313" key="6">
    <source>
        <dbReference type="EMBL" id="SHF86602.1"/>
    </source>
</evidence>
<dbReference type="GO" id="GO:0016020">
    <property type="term" value="C:membrane"/>
    <property type="evidence" value="ECO:0007669"/>
    <property type="project" value="UniProtKB-SubCell"/>
</dbReference>
<organism evidence="6 7">
    <name type="scientific">Streptoalloteichus hindustanus</name>
    <dbReference type="NCBI Taxonomy" id="2017"/>
    <lineage>
        <taxon>Bacteria</taxon>
        <taxon>Bacillati</taxon>
        <taxon>Actinomycetota</taxon>
        <taxon>Actinomycetes</taxon>
        <taxon>Pseudonocardiales</taxon>
        <taxon>Pseudonocardiaceae</taxon>
        <taxon>Streptoalloteichus</taxon>
    </lineage>
</organism>
<sequence>MFTAYVVMVVVTAASNIVAAVIDFVFAEWVLGNMTKYGVPHSWINPLGVAKAVGAVGLLTGLAFPVVGIVFAAALLLYFVGAVATVLRARCYSHLPYPSPFLLMAAATLVLGLAAV</sequence>
<keyword evidence="3 5" id="KW-1133">Transmembrane helix</keyword>
<dbReference type="Proteomes" id="UP000184501">
    <property type="component" value="Unassembled WGS sequence"/>
</dbReference>
<keyword evidence="2 5" id="KW-0812">Transmembrane</keyword>
<keyword evidence="7" id="KW-1185">Reference proteome</keyword>
<feature type="transmembrane region" description="Helical" evidence="5">
    <location>
        <begin position="69"/>
        <end position="87"/>
    </location>
</feature>
<evidence type="ECO:0000256" key="3">
    <source>
        <dbReference type="ARBA" id="ARBA00022989"/>
    </source>
</evidence>
<comment type="subcellular location">
    <subcellularLocation>
        <location evidence="1">Membrane</location>
        <topology evidence="1">Multi-pass membrane protein</topology>
    </subcellularLocation>
</comment>
<accession>A0A1M5F684</accession>
<dbReference type="RefSeq" id="WP_073484361.1">
    <property type="nucleotide sequence ID" value="NZ_FQVN01000005.1"/>
</dbReference>
<dbReference type="InterPro" id="IPR032808">
    <property type="entry name" value="DoxX"/>
</dbReference>
<name>A0A1M5F684_STRHI</name>
<dbReference type="EMBL" id="FQVN01000005">
    <property type="protein sequence ID" value="SHF86602.1"/>
    <property type="molecule type" value="Genomic_DNA"/>
</dbReference>
<dbReference type="Pfam" id="PF13564">
    <property type="entry name" value="DoxX_2"/>
    <property type="match status" value="1"/>
</dbReference>
<evidence type="ECO:0000313" key="7">
    <source>
        <dbReference type="Proteomes" id="UP000184501"/>
    </source>
</evidence>
<dbReference type="OrthoDB" id="2629817at2"/>
<evidence type="ECO:0000256" key="1">
    <source>
        <dbReference type="ARBA" id="ARBA00004141"/>
    </source>
</evidence>
<keyword evidence="4 5" id="KW-0472">Membrane</keyword>
<feature type="transmembrane region" description="Helical" evidence="5">
    <location>
        <begin position="6"/>
        <end position="31"/>
    </location>
</feature>
<proteinExistence type="predicted"/>
<feature type="transmembrane region" description="Helical" evidence="5">
    <location>
        <begin position="99"/>
        <end position="115"/>
    </location>
</feature>
<reference evidence="6 7" key="1">
    <citation type="submission" date="2016-11" db="EMBL/GenBank/DDBJ databases">
        <authorList>
            <person name="Jaros S."/>
            <person name="Januszkiewicz K."/>
            <person name="Wedrychowicz H."/>
        </authorList>
    </citation>
    <scope>NUCLEOTIDE SEQUENCE [LARGE SCALE GENOMIC DNA]</scope>
    <source>
        <strain evidence="6 7">DSM 44523</strain>
    </source>
</reference>
<evidence type="ECO:0000256" key="5">
    <source>
        <dbReference type="SAM" id="Phobius"/>
    </source>
</evidence>
<gene>
    <name evidence="6" type="ORF">SAMN05444320_105277</name>
</gene>
<evidence type="ECO:0000256" key="2">
    <source>
        <dbReference type="ARBA" id="ARBA00022692"/>
    </source>
</evidence>
<protein>
    <submittedName>
        <fullName evidence="6">DoxX-like family protein</fullName>
    </submittedName>
</protein>